<protein>
    <submittedName>
        <fullName evidence="10">Steroid 17-alpha-hydroxylase/17,20 lyase-like</fullName>
    </submittedName>
</protein>
<evidence type="ECO:0000313" key="9">
    <source>
        <dbReference type="Proteomes" id="UP001652625"/>
    </source>
</evidence>
<evidence type="ECO:0000256" key="3">
    <source>
        <dbReference type="ARBA" id="ARBA00022723"/>
    </source>
</evidence>
<evidence type="ECO:0000256" key="7">
    <source>
        <dbReference type="RuleBase" id="RU000461"/>
    </source>
</evidence>
<keyword evidence="8" id="KW-1133">Transmembrane helix</keyword>
<keyword evidence="4 7" id="KW-0560">Oxidoreductase</keyword>
<dbReference type="InterPro" id="IPR002401">
    <property type="entry name" value="Cyt_P450_E_grp-I"/>
</dbReference>
<organism evidence="9 10">
    <name type="scientific">Hydra vulgaris</name>
    <name type="common">Hydra</name>
    <name type="synonym">Hydra attenuata</name>
    <dbReference type="NCBI Taxonomy" id="6087"/>
    <lineage>
        <taxon>Eukaryota</taxon>
        <taxon>Metazoa</taxon>
        <taxon>Cnidaria</taxon>
        <taxon>Hydrozoa</taxon>
        <taxon>Hydroidolina</taxon>
        <taxon>Anthoathecata</taxon>
        <taxon>Aplanulata</taxon>
        <taxon>Hydridae</taxon>
        <taxon>Hydra</taxon>
    </lineage>
</organism>
<reference evidence="10" key="1">
    <citation type="submission" date="2025-08" db="UniProtKB">
        <authorList>
            <consortium name="RefSeq"/>
        </authorList>
    </citation>
    <scope>IDENTIFICATION</scope>
</reference>
<sequence>MWLEIFYGIVSPILLYIMVPYIRHLLECRKYPVGPFPLPVIGNFLSLGLQPHQTLAEYSKKYGNIFSISFGMKRVVIISEINATREALVQKATNFAGRPLSYAVQLATRGYKVITFMDYGPLWKNLRKIVHSSLTFYGEKSESFESLLIKESEELHRRLLQKSKKPTELKTEFGAAIANVISFIVFGKRYQYSDSAFKEILTMINQLFAGVSNTSSIDFLPWLRYLPFTKIKEFKITLSKYFLFLNKELKVHKETYDENNIRDYVDSIIKFSKDKTTKIKIEEDLNNEHLEHIIGDMFLGGVETTLTSLLWLTLYMIHYQEIQEEIFNEIIAIVGENRYPSLKDLDSLNLVKASINESLRLASVVPLGVPHKTMSETTLMGYSIPKNTTVIINHWQIHNDTNHWEKPEEFNPYRWINKDNIFDSSKATSYLPFSIGLRACLGKTMAEKELFFFFTRLIRDFKFEGLPGCPLPSLIGKCNITNSPDSFEVYLTPRINNLMCKTSQHHKHFSKNNEKE</sequence>
<dbReference type="SUPFAM" id="SSF48264">
    <property type="entry name" value="Cytochrome P450"/>
    <property type="match status" value="1"/>
</dbReference>
<dbReference type="PRINTS" id="PR00463">
    <property type="entry name" value="EP450I"/>
</dbReference>
<evidence type="ECO:0000256" key="6">
    <source>
        <dbReference type="ARBA" id="ARBA00023033"/>
    </source>
</evidence>
<dbReference type="PANTHER" id="PTHR24289:SF1">
    <property type="entry name" value="STEROID 17-ALPHA-HYDROXYLASE_17,20 LYASE"/>
    <property type="match status" value="1"/>
</dbReference>
<dbReference type="Pfam" id="PF00067">
    <property type="entry name" value="p450"/>
    <property type="match status" value="1"/>
</dbReference>
<dbReference type="PANTHER" id="PTHR24289">
    <property type="entry name" value="STEROID 17-ALPHA-HYDROXYLASE/17,20 LYASE"/>
    <property type="match status" value="1"/>
</dbReference>
<dbReference type="InterPro" id="IPR036396">
    <property type="entry name" value="Cyt_P450_sf"/>
</dbReference>
<gene>
    <name evidence="10" type="primary">LOC136078175</name>
</gene>
<evidence type="ECO:0000256" key="4">
    <source>
        <dbReference type="ARBA" id="ARBA00023002"/>
    </source>
</evidence>
<evidence type="ECO:0000256" key="8">
    <source>
        <dbReference type="SAM" id="Phobius"/>
    </source>
</evidence>
<dbReference type="RefSeq" id="XP_065649368.1">
    <property type="nucleotide sequence ID" value="XM_065793296.1"/>
</dbReference>
<keyword evidence="3 7" id="KW-0479">Metal-binding</keyword>
<evidence type="ECO:0000313" key="10">
    <source>
        <dbReference type="RefSeq" id="XP_065649368.1"/>
    </source>
</evidence>
<keyword evidence="6 7" id="KW-0503">Monooxygenase</keyword>
<evidence type="ECO:0000256" key="2">
    <source>
        <dbReference type="ARBA" id="ARBA00022617"/>
    </source>
</evidence>
<feature type="transmembrane region" description="Helical" evidence="8">
    <location>
        <begin position="6"/>
        <end position="22"/>
    </location>
</feature>
<dbReference type="InterPro" id="IPR017972">
    <property type="entry name" value="Cyt_P450_CS"/>
</dbReference>
<accession>A0ABM4BK02</accession>
<evidence type="ECO:0000256" key="1">
    <source>
        <dbReference type="ARBA" id="ARBA00010617"/>
    </source>
</evidence>
<keyword evidence="9" id="KW-1185">Reference proteome</keyword>
<dbReference type="Proteomes" id="UP001652625">
    <property type="component" value="Chromosome 03"/>
</dbReference>
<keyword evidence="2 7" id="KW-0349">Heme</keyword>
<keyword evidence="8" id="KW-0812">Transmembrane</keyword>
<dbReference type="Gene3D" id="1.10.630.10">
    <property type="entry name" value="Cytochrome P450"/>
    <property type="match status" value="1"/>
</dbReference>
<comment type="similarity">
    <text evidence="1 7">Belongs to the cytochrome P450 family.</text>
</comment>
<dbReference type="InterPro" id="IPR001128">
    <property type="entry name" value="Cyt_P450"/>
</dbReference>
<proteinExistence type="inferred from homology"/>
<keyword evidence="5 7" id="KW-0408">Iron</keyword>
<evidence type="ECO:0000256" key="5">
    <source>
        <dbReference type="ARBA" id="ARBA00023004"/>
    </source>
</evidence>
<dbReference type="PROSITE" id="PS00086">
    <property type="entry name" value="CYTOCHROME_P450"/>
    <property type="match status" value="1"/>
</dbReference>
<dbReference type="GeneID" id="136078175"/>
<name>A0ABM4BK02_HYDVU</name>
<dbReference type="PRINTS" id="PR00385">
    <property type="entry name" value="P450"/>
</dbReference>
<keyword evidence="8" id="KW-0472">Membrane</keyword>